<evidence type="ECO:0000256" key="7">
    <source>
        <dbReference type="HAMAP-Rule" id="MF_00362"/>
    </source>
</evidence>
<dbReference type="InterPro" id="IPR047865">
    <property type="entry name" value="Ribosomal_uL10_bac_type"/>
</dbReference>
<dbReference type="InterPro" id="IPR001790">
    <property type="entry name" value="Ribosomal_uL10"/>
</dbReference>
<dbReference type="Proteomes" id="UP000810292">
    <property type="component" value="Unassembled WGS sequence"/>
</dbReference>
<evidence type="ECO:0000256" key="8">
    <source>
        <dbReference type="SAM" id="MobiDB-lite"/>
    </source>
</evidence>
<accession>A0A9D9IDF7</accession>
<dbReference type="PANTHER" id="PTHR11560">
    <property type="entry name" value="39S RIBOSOMAL PROTEIN L10, MITOCHONDRIAL"/>
    <property type="match status" value="1"/>
</dbReference>
<feature type="region of interest" description="Disordered" evidence="8">
    <location>
        <begin position="171"/>
        <end position="193"/>
    </location>
</feature>
<organism evidence="9 10">
    <name type="scientific">Candidatus Ornithospirochaeta stercoravium</name>
    <dbReference type="NCBI Taxonomy" id="2840897"/>
    <lineage>
        <taxon>Bacteria</taxon>
        <taxon>Pseudomonadati</taxon>
        <taxon>Spirochaetota</taxon>
        <taxon>Spirochaetia</taxon>
        <taxon>Spirochaetales</taxon>
        <taxon>Spirochaetaceae</taxon>
        <taxon>Spirochaetaceae incertae sedis</taxon>
        <taxon>Candidatus Ornithospirochaeta</taxon>
    </lineage>
</organism>
<dbReference type="Pfam" id="PF00466">
    <property type="entry name" value="Ribosomal_L10"/>
    <property type="match status" value="1"/>
</dbReference>
<dbReference type="GO" id="GO:0006412">
    <property type="term" value="P:translation"/>
    <property type="evidence" value="ECO:0007669"/>
    <property type="project" value="UniProtKB-UniRule"/>
</dbReference>
<comment type="similarity">
    <text evidence="2 7">Belongs to the universal ribosomal protein uL10 family.</text>
</comment>
<name>A0A9D9IDF7_9SPIO</name>
<evidence type="ECO:0000256" key="1">
    <source>
        <dbReference type="ARBA" id="ARBA00002633"/>
    </source>
</evidence>
<reference evidence="9" key="2">
    <citation type="journal article" date="2021" name="PeerJ">
        <title>Extensive microbial diversity within the chicken gut microbiome revealed by metagenomics and culture.</title>
        <authorList>
            <person name="Gilroy R."/>
            <person name="Ravi A."/>
            <person name="Getino M."/>
            <person name="Pursley I."/>
            <person name="Horton D.L."/>
            <person name="Alikhan N.F."/>
            <person name="Baker D."/>
            <person name="Gharbi K."/>
            <person name="Hall N."/>
            <person name="Watson M."/>
            <person name="Adriaenssens E.M."/>
            <person name="Foster-Nyarko E."/>
            <person name="Jarju S."/>
            <person name="Secka A."/>
            <person name="Antonio M."/>
            <person name="Oren A."/>
            <person name="Chaudhuri R.R."/>
            <person name="La Ragione R."/>
            <person name="Hildebrand F."/>
            <person name="Pallen M.J."/>
        </authorList>
    </citation>
    <scope>NUCLEOTIDE SEQUENCE</scope>
    <source>
        <strain evidence="9">14700</strain>
    </source>
</reference>
<dbReference type="GO" id="GO:0003735">
    <property type="term" value="F:structural constituent of ribosome"/>
    <property type="evidence" value="ECO:0007669"/>
    <property type="project" value="InterPro"/>
</dbReference>
<comment type="caution">
    <text evidence="9">The sequence shown here is derived from an EMBL/GenBank/DDBJ whole genome shotgun (WGS) entry which is preliminary data.</text>
</comment>
<evidence type="ECO:0000313" key="10">
    <source>
        <dbReference type="Proteomes" id="UP000810292"/>
    </source>
</evidence>
<evidence type="ECO:0000256" key="4">
    <source>
        <dbReference type="ARBA" id="ARBA00022980"/>
    </source>
</evidence>
<keyword evidence="4 7" id="KW-0689">Ribosomal protein</keyword>
<dbReference type="InterPro" id="IPR043141">
    <property type="entry name" value="Ribosomal_uL10-like_sf"/>
</dbReference>
<dbReference type="Gene3D" id="6.10.250.290">
    <property type="match status" value="1"/>
</dbReference>
<evidence type="ECO:0000256" key="3">
    <source>
        <dbReference type="ARBA" id="ARBA00022730"/>
    </source>
</evidence>
<evidence type="ECO:0000313" key="9">
    <source>
        <dbReference type="EMBL" id="MBO8469466.1"/>
    </source>
</evidence>
<dbReference type="GO" id="GO:0070180">
    <property type="term" value="F:large ribosomal subunit rRNA binding"/>
    <property type="evidence" value="ECO:0007669"/>
    <property type="project" value="UniProtKB-UniRule"/>
</dbReference>
<dbReference type="SUPFAM" id="SSF160369">
    <property type="entry name" value="Ribosomal protein L10-like"/>
    <property type="match status" value="1"/>
</dbReference>
<dbReference type="CDD" id="cd05797">
    <property type="entry name" value="Ribosomal_L10"/>
    <property type="match status" value="1"/>
</dbReference>
<dbReference type="GO" id="GO:0015934">
    <property type="term" value="C:large ribosomal subunit"/>
    <property type="evidence" value="ECO:0007669"/>
    <property type="project" value="InterPro"/>
</dbReference>
<evidence type="ECO:0000256" key="5">
    <source>
        <dbReference type="ARBA" id="ARBA00023274"/>
    </source>
</evidence>
<reference evidence="9" key="1">
    <citation type="submission" date="2020-10" db="EMBL/GenBank/DDBJ databases">
        <authorList>
            <person name="Gilroy R."/>
        </authorList>
    </citation>
    <scope>NUCLEOTIDE SEQUENCE</scope>
    <source>
        <strain evidence="9">14700</strain>
    </source>
</reference>
<sequence length="193" mass="20758">MENYQTRVTPAKEDAVAALRDEFKDYDGFIFTDYRGMTVQQITDIRKTLRKDEAAYRVVKNRYAKIALKDLDKSGCDDQMKGPTAVALIKGDTANTIAKVLFNANKDGVSIQIKGALLDGKFMTAEEVEALSKLPTKLELIASLMGTMKAPVQKLAATLLAYVESKGGAPAEAAPAEEAAAPAEAEAPANEAN</sequence>
<dbReference type="InterPro" id="IPR022973">
    <property type="entry name" value="Ribosomal_uL10_bac"/>
</dbReference>
<dbReference type="AlphaFoldDB" id="A0A9D9IDF7"/>
<comment type="function">
    <text evidence="1 7">Forms part of the ribosomal stalk, playing a central role in the interaction of the ribosome with GTP-bound translation factors.</text>
</comment>
<dbReference type="Gene3D" id="3.30.70.1730">
    <property type="match status" value="1"/>
</dbReference>
<dbReference type="EMBL" id="JADIMF010000107">
    <property type="protein sequence ID" value="MBO8469466.1"/>
    <property type="molecule type" value="Genomic_DNA"/>
</dbReference>
<dbReference type="HAMAP" id="MF_00362">
    <property type="entry name" value="Ribosomal_uL10"/>
    <property type="match status" value="1"/>
</dbReference>
<protein>
    <recommendedName>
        <fullName evidence="6 7">Large ribosomal subunit protein uL10</fullName>
    </recommendedName>
</protein>
<dbReference type="PROSITE" id="PS01109">
    <property type="entry name" value="RIBOSOMAL_L10"/>
    <property type="match status" value="1"/>
</dbReference>
<comment type="subunit">
    <text evidence="7">Part of the ribosomal stalk of the 50S ribosomal subunit. The N-terminus interacts with L11 and the large rRNA to form the base of the stalk. The C-terminus forms an elongated spine to which L12 dimers bind in a sequential fashion forming a multimeric L10(L12)X complex.</text>
</comment>
<keyword evidence="3 7" id="KW-0699">rRNA-binding</keyword>
<gene>
    <name evidence="7" type="primary">rplJ</name>
    <name evidence="9" type="ORF">IAA72_06755</name>
</gene>
<proteinExistence type="inferred from homology"/>
<dbReference type="InterPro" id="IPR002363">
    <property type="entry name" value="Ribosomal_uL10_CS_bac"/>
</dbReference>
<evidence type="ECO:0000256" key="2">
    <source>
        <dbReference type="ARBA" id="ARBA00008889"/>
    </source>
</evidence>
<keyword evidence="7" id="KW-0694">RNA-binding</keyword>
<evidence type="ECO:0000256" key="6">
    <source>
        <dbReference type="ARBA" id="ARBA00035202"/>
    </source>
</evidence>
<keyword evidence="5 7" id="KW-0687">Ribonucleoprotein</keyword>
<dbReference type="NCBIfam" id="NF000955">
    <property type="entry name" value="PRK00099.1-1"/>
    <property type="match status" value="1"/>
</dbReference>